<evidence type="ECO:0000259" key="1">
    <source>
        <dbReference type="Pfam" id="PF21058"/>
    </source>
</evidence>
<dbReference type="AlphaFoldDB" id="A0A9X9LYJ3"/>
<protein>
    <recommendedName>
        <fullName evidence="1">Stereocilin LRR domain-containing protein</fullName>
    </recommendedName>
</protein>
<dbReference type="InterPro" id="IPR048992">
    <property type="entry name" value="Stereocilin_LRR"/>
</dbReference>
<evidence type="ECO:0000313" key="3">
    <source>
        <dbReference type="Proteomes" id="UP000269945"/>
    </source>
</evidence>
<dbReference type="EMBL" id="CYRY02029451">
    <property type="protein sequence ID" value="VCX04151.1"/>
    <property type="molecule type" value="Genomic_DNA"/>
</dbReference>
<proteinExistence type="predicted"/>
<comment type="caution">
    <text evidence="2">The sequence shown here is derived from an EMBL/GenBank/DDBJ whole genome shotgun (WGS) entry which is preliminary data.</text>
</comment>
<sequence>MLPALRGTSVTPAQAVLLLGRLLPRHDLSLEELCSLHPLLPGLSSQTLQAI</sequence>
<gene>
    <name evidence="2" type="ORF">BN2614_LOCUS4</name>
</gene>
<keyword evidence="3" id="KW-1185">Reference proteome</keyword>
<dbReference type="Pfam" id="PF21058">
    <property type="entry name" value="Stereocilin"/>
    <property type="match status" value="1"/>
</dbReference>
<organism evidence="2 3">
    <name type="scientific">Gulo gulo</name>
    <name type="common">Wolverine</name>
    <name type="synonym">Gluton</name>
    <dbReference type="NCBI Taxonomy" id="48420"/>
    <lineage>
        <taxon>Eukaryota</taxon>
        <taxon>Metazoa</taxon>
        <taxon>Chordata</taxon>
        <taxon>Craniata</taxon>
        <taxon>Vertebrata</taxon>
        <taxon>Euteleostomi</taxon>
        <taxon>Mammalia</taxon>
        <taxon>Eutheria</taxon>
        <taxon>Laurasiatheria</taxon>
        <taxon>Carnivora</taxon>
        <taxon>Caniformia</taxon>
        <taxon>Musteloidea</taxon>
        <taxon>Mustelidae</taxon>
        <taxon>Guloninae</taxon>
        <taxon>Gulo</taxon>
    </lineage>
</organism>
<feature type="domain" description="Stereocilin LRR" evidence="1">
    <location>
        <begin position="2"/>
        <end position="50"/>
    </location>
</feature>
<evidence type="ECO:0000313" key="2">
    <source>
        <dbReference type="EMBL" id="VCX04151.1"/>
    </source>
</evidence>
<dbReference type="Proteomes" id="UP000269945">
    <property type="component" value="Unassembled WGS sequence"/>
</dbReference>
<reference evidence="2 3" key="1">
    <citation type="submission" date="2018-10" db="EMBL/GenBank/DDBJ databases">
        <authorList>
            <person name="Ekblom R."/>
            <person name="Jareborg N."/>
        </authorList>
    </citation>
    <scope>NUCLEOTIDE SEQUENCE [LARGE SCALE GENOMIC DNA]</scope>
    <source>
        <tissue evidence="2">Muscle</tissue>
    </source>
</reference>
<feature type="non-terminal residue" evidence="2">
    <location>
        <position position="51"/>
    </location>
</feature>
<name>A0A9X9LYJ3_GULGU</name>
<accession>A0A9X9LYJ3</accession>